<evidence type="ECO:0000256" key="3">
    <source>
        <dbReference type="ARBA" id="ARBA00022553"/>
    </source>
</evidence>
<evidence type="ECO:0000256" key="4">
    <source>
        <dbReference type="SAM" id="Coils"/>
    </source>
</evidence>
<gene>
    <name evidence="9" type="ORF">AYM40_29570</name>
</gene>
<dbReference type="InterPro" id="IPR004358">
    <property type="entry name" value="Sig_transdc_His_kin-like_C"/>
</dbReference>
<dbReference type="InterPro" id="IPR029016">
    <property type="entry name" value="GAF-like_dom_sf"/>
</dbReference>
<dbReference type="InterPro" id="IPR000014">
    <property type="entry name" value="PAS"/>
</dbReference>
<keyword evidence="9" id="KW-0418">Kinase</keyword>
<protein>
    <recommendedName>
        <fullName evidence="2">histidine kinase</fullName>
        <ecNumber evidence="2">2.7.13.3</ecNumber>
    </recommendedName>
</protein>
<name>A0A161I3D6_9BURK</name>
<feature type="domain" description="PAS" evidence="7">
    <location>
        <begin position="1466"/>
        <end position="1522"/>
    </location>
</feature>
<dbReference type="InterPro" id="IPR011009">
    <property type="entry name" value="Kinase-like_dom_sf"/>
</dbReference>
<dbReference type="CDD" id="cd14014">
    <property type="entry name" value="STKc_PknB_like"/>
    <property type="match status" value="1"/>
</dbReference>
<accession>A0A161I3D6</accession>
<dbReference type="GO" id="GO:0005524">
    <property type="term" value="F:ATP binding"/>
    <property type="evidence" value="ECO:0007669"/>
    <property type="project" value="InterPro"/>
</dbReference>
<evidence type="ECO:0000259" key="5">
    <source>
        <dbReference type="PROSITE" id="PS50011"/>
    </source>
</evidence>
<dbReference type="Proteomes" id="UP000076852">
    <property type="component" value="Chromosome 2"/>
</dbReference>
<keyword evidence="3" id="KW-0597">Phosphoprotein</keyword>
<dbReference type="NCBIfam" id="TIGR00229">
    <property type="entry name" value="sensory_box"/>
    <property type="match status" value="1"/>
</dbReference>
<dbReference type="SUPFAM" id="SSF52540">
    <property type="entry name" value="P-loop containing nucleoside triphosphate hydrolases"/>
    <property type="match status" value="1"/>
</dbReference>
<evidence type="ECO:0000259" key="6">
    <source>
        <dbReference type="PROSITE" id="PS50109"/>
    </source>
</evidence>
<dbReference type="InterPro" id="IPR000719">
    <property type="entry name" value="Prot_kinase_dom"/>
</dbReference>
<dbReference type="Gene3D" id="3.30.450.20">
    <property type="entry name" value="PAS domain"/>
    <property type="match status" value="1"/>
</dbReference>
<dbReference type="Gene3D" id="3.30.450.40">
    <property type="match status" value="1"/>
</dbReference>
<keyword evidence="9" id="KW-0808">Transferase</keyword>
<dbReference type="SUPFAM" id="SSF55874">
    <property type="entry name" value="ATPase domain of HSP90 chaperone/DNA topoisomerase II/histidine kinase"/>
    <property type="match status" value="1"/>
</dbReference>
<comment type="catalytic activity">
    <reaction evidence="1">
        <text>ATP + protein L-histidine = ADP + protein N-phospho-L-histidine.</text>
        <dbReference type="EC" id="2.7.13.3"/>
    </reaction>
</comment>
<dbReference type="Pfam" id="PF13426">
    <property type="entry name" value="PAS_9"/>
    <property type="match status" value="1"/>
</dbReference>
<dbReference type="SUPFAM" id="SSF55781">
    <property type="entry name" value="GAF domain-like"/>
    <property type="match status" value="1"/>
</dbReference>
<dbReference type="SMART" id="SM00387">
    <property type="entry name" value="HATPase_c"/>
    <property type="match status" value="1"/>
</dbReference>
<dbReference type="PANTHER" id="PTHR43642">
    <property type="entry name" value="HYBRID SIGNAL TRANSDUCTION HISTIDINE KINASE G"/>
    <property type="match status" value="1"/>
</dbReference>
<dbReference type="SMART" id="SM00220">
    <property type="entry name" value="S_TKc"/>
    <property type="match status" value="1"/>
</dbReference>
<dbReference type="SMART" id="SM00091">
    <property type="entry name" value="PAS"/>
    <property type="match status" value="1"/>
</dbReference>
<dbReference type="InterPro" id="IPR035965">
    <property type="entry name" value="PAS-like_dom_sf"/>
</dbReference>
<dbReference type="PROSITE" id="PS50112">
    <property type="entry name" value="PAS"/>
    <property type="match status" value="1"/>
</dbReference>
<dbReference type="PRINTS" id="PR00344">
    <property type="entry name" value="BCTRLSENSOR"/>
</dbReference>
<dbReference type="InterPro" id="IPR003018">
    <property type="entry name" value="GAF"/>
</dbReference>
<dbReference type="SUPFAM" id="SSF56112">
    <property type="entry name" value="Protein kinase-like (PK-like)"/>
    <property type="match status" value="1"/>
</dbReference>
<keyword evidence="10" id="KW-1185">Reference proteome</keyword>
<dbReference type="GO" id="GO:0000155">
    <property type="term" value="F:phosphorelay sensor kinase activity"/>
    <property type="evidence" value="ECO:0007669"/>
    <property type="project" value="InterPro"/>
</dbReference>
<feature type="domain" description="Histidine kinase" evidence="6">
    <location>
        <begin position="1617"/>
        <end position="1833"/>
    </location>
</feature>
<dbReference type="PROSITE" id="PS50109">
    <property type="entry name" value="HIS_KIN"/>
    <property type="match status" value="1"/>
</dbReference>
<sequence length="1836" mass="203509">MTLGADSGFEVVWQDGHRVFCRGWADGDHDCMPALFAAEVHATPDDLRRLAHEYGLKDELKDAWAVRPLALVRGAGGQAILILEDPGGEPLERVIGPPMELGRFLQLAIGLSAALGKLHERGFIHRDIKPANVFVNTETGQVWLTGFGIASPLPRERQLPESPETIAGTLAYMAPEQTGRMNRSIDSRSDLYSLGVTLYEMLSGSLPFTASDPTEWVYAHIARPPVPLVEHLPEGAAVPATVTGIVMKLLAKTAEERYQTAAGAEADLRKCLAQWEAHKYIDAFRLGGHDASDQLLIAEKLYGREREREALLNAFDQVVAKGTPILVLVSGYSGVGKSSMVNELHKAVVIPRGIFISGKFDQHKRDVPYATLAQAFQTLIRQILAQHDAEVGRWRDDIRSALGANAQLIVELIPDLEFVVGKQSAVPELPPAEAQTRFHMALRSFVGVFARKEHPLALFLDDLQWLDAATLRLLEELTSHPDARYLLLIGAFRGNEVGPSHPLTHTLDTIRGAGTIVRDIVLTPLSIDDLLELVADTLHCDHAVAMPLARLLHDKTLGNPFFAIQFLNSLCDEHLLSFDAQDARWNWNLASIEARGFSDNVVDLMVEKLKRLRPATLEALKDLACLGTTAGIAALSIAREKTNDEIRKDLWESVRLGLVTHQDESFKFAHDRVWEAAYSLVPVESRPNTHLRIGRKLFSGIGPASIAERIFDVANQLNAGMSLVTEWAEKQQIADLNLRAARKAKASAAHSSACLYLSKAMLILGDQAWTRCNGFAFRIRLERAECEFLSGHFETAEVLIEELLTRCTSLIDKAAVYRIKIDLHVVKSENALAIESGLECLHLFGVDMPMHPTREHVEAEYDNVWKTLGERPIQDLINLPLTSDPQIGAAIRLLSVLFAPSIFTDFNLTCLVLCKMLDISVRRGNTDAAAVGYAWFGVFLGQVFHRYPEGYEFARLAGALVEKYDLTLYRARTYFAMEIASLWTQPIATGLRHLATAIRIGVETGDLTFVCFSRNHVITDLFLRGDLLEEVWQESVLGLEFARAARFRDAADIIVSQQRYILNMQGKTSSFSTFSDAEFDEDTFEAQLDVNRMNTMVCWYWVLKLEARIIFGDNRAAIDARQKAEQLLWSSAGHIQLLNYHFFGALAVAAAWDDEVSPAGQRKWCEMLHVHAAQLREWAEKGSPTFRDKFELVAAEAARIDGHHLEAMRLYESAIRAAHDGGFVHNEGIASEFAGRFYLSFGLETNAYAHLHNALSCFALWGANGKVRHLESCYPRLSVAYAEHAGTTTVSPVQQLDVATVVKASQAVSGEIELPRLIERLMTIALQTAGSDRGLLILPQSDEYPIAAEARAVGDEIVLSQGPLASHAAPESLLRYVAHTQKSVIIDDAAKPNSFSGDEYITHQKPRSVLCLPLVRQGTLGALLYLENTMASHVFTAGRISLLEVLASQAAISLENTRLYSDLQEREARFRRLVEANIIGIFIWNKTDLITDANDAFLRIVDYDRLDLLSGNVRWTELTPEDWRDRDEAALLDLEATGSAQPYEKEYFRKDGTRVPVLIGAAAFDQRRDHGVAFVLDLTERRQAEQENRENERRYREVQTELAHANRVATMGQLSASISHEVRQPITAAVVNADAALRWLSAQPPNLQEVRQALSRISADGKRAADVIGRIHAFFKKAPQRKDPLDINETIIEVIALGRIEAEKHGIDVQLRLVEGLPQIEGDRVQLQQVVLNLMVNGVEAMSGMGEGRRELLISTCNAQSAGVAVAVEDSGNGLDPADLERIFDAFHTTKPDGLGMGLSICRAIIEAHGGRLWATVNRPHGATFRFTLPARESAS</sequence>
<dbReference type="KEGG" id="buz:AYM40_29570"/>
<dbReference type="PROSITE" id="PS00108">
    <property type="entry name" value="PROTEIN_KINASE_ST"/>
    <property type="match status" value="1"/>
</dbReference>
<dbReference type="InterPro" id="IPR003594">
    <property type="entry name" value="HATPase_dom"/>
</dbReference>
<dbReference type="Pfam" id="PF00512">
    <property type="entry name" value="HisKA"/>
    <property type="match status" value="1"/>
</dbReference>
<dbReference type="CDD" id="cd00130">
    <property type="entry name" value="PAS"/>
    <property type="match status" value="1"/>
</dbReference>
<dbReference type="InterPro" id="IPR041664">
    <property type="entry name" value="AAA_16"/>
</dbReference>
<dbReference type="SUPFAM" id="SSF47384">
    <property type="entry name" value="Homodimeric domain of signal transducing histidine kinase"/>
    <property type="match status" value="1"/>
</dbReference>
<dbReference type="InterPro" id="IPR005467">
    <property type="entry name" value="His_kinase_dom"/>
</dbReference>
<dbReference type="InterPro" id="IPR008271">
    <property type="entry name" value="Ser/Thr_kinase_AS"/>
</dbReference>
<dbReference type="Gene3D" id="1.10.510.10">
    <property type="entry name" value="Transferase(Phosphotransferase) domain 1"/>
    <property type="match status" value="1"/>
</dbReference>
<proteinExistence type="predicted"/>
<dbReference type="Gene3D" id="3.30.565.10">
    <property type="entry name" value="Histidine kinase-like ATPase, C-terminal domain"/>
    <property type="match status" value="1"/>
</dbReference>
<evidence type="ECO:0000256" key="2">
    <source>
        <dbReference type="ARBA" id="ARBA00012438"/>
    </source>
</evidence>
<dbReference type="PROSITE" id="PS50113">
    <property type="entry name" value="PAC"/>
    <property type="match status" value="1"/>
</dbReference>
<dbReference type="InterPro" id="IPR053159">
    <property type="entry name" value="Hybrid_Histidine_Kinase"/>
</dbReference>
<evidence type="ECO:0000313" key="9">
    <source>
        <dbReference type="EMBL" id="ANB77583.1"/>
    </source>
</evidence>
<dbReference type="PROSITE" id="PS50011">
    <property type="entry name" value="PROTEIN_KINASE_DOM"/>
    <property type="match status" value="1"/>
</dbReference>
<evidence type="ECO:0000313" key="10">
    <source>
        <dbReference type="Proteomes" id="UP000076852"/>
    </source>
</evidence>
<dbReference type="InterPro" id="IPR003661">
    <property type="entry name" value="HisK_dim/P_dom"/>
</dbReference>
<feature type="domain" description="Protein kinase" evidence="5">
    <location>
        <begin position="1"/>
        <end position="281"/>
    </location>
</feature>
<dbReference type="InterPro" id="IPR000700">
    <property type="entry name" value="PAS-assoc_C"/>
</dbReference>
<evidence type="ECO:0000259" key="7">
    <source>
        <dbReference type="PROSITE" id="PS50112"/>
    </source>
</evidence>
<dbReference type="Pfam" id="PF02518">
    <property type="entry name" value="HATPase_c"/>
    <property type="match status" value="1"/>
</dbReference>
<dbReference type="Gene3D" id="3.40.50.300">
    <property type="entry name" value="P-loop containing nucleotide triphosphate hydrolases"/>
    <property type="match status" value="1"/>
</dbReference>
<dbReference type="EC" id="2.7.13.3" evidence="2"/>
<dbReference type="InterPro" id="IPR036890">
    <property type="entry name" value="HATPase_C_sf"/>
</dbReference>
<reference evidence="9 10" key="1">
    <citation type="journal article" date="2016" name="Gene">
        <title>PacBio SMRT assembly of a complex multi-replicon genome reveals chlorocatechol degradative operon in a region of genome plasticity.</title>
        <authorList>
            <person name="Ricker N."/>
            <person name="Shen S.Y."/>
            <person name="Goordial J."/>
            <person name="Jin S."/>
            <person name="Fulthorpe R.R."/>
        </authorList>
    </citation>
    <scope>NUCLEOTIDE SEQUENCE [LARGE SCALE GENOMIC DNA]</scope>
    <source>
        <strain evidence="9 10">OLGA172</strain>
    </source>
</reference>
<dbReference type="Pfam" id="PF00069">
    <property type="entry name" value="Pkinase"/>
    <property type="match status" value="1"/>
</dbReference>
<dbReference type="CDD" id="cd00082">
    <property type="entry name" value="HisKA"/>
    <property type="match status" value="1"/>
</dbReference>
<dbReference type="Pfam" id="PF01590">
    <property type="entry name" value="GAF"/>
    <property type="match status" value="1"/>
</dbReference>
<dbReference type="SMART" id="SM00065">
    <property type="entry name" value="GAF"/>
    <property type="match status" value="1"/>
</dbReference>
<evidence type="ECO:0000256" key="1">
    <source>
        <dbReference type="ARBA" id="ARBA00000085"/>
    </source>
</evidence>
<dbReference type="SUPFAM" id="SSF55785">
    <property type="entry name" value="PYP-like sensor domain (PAS domain)"/>
    <property type="match status" value="1"/>
</dbReference>
<dbReference type="EMBL" id="CP014579">
    <property type="protein sequence ID" value="ANB77583.1"/>
    <property type="molecule type" value="Genomic_DNA"/>
</dbReference>
<dbReference type="InterPro" id="IPR027417">
    <property type="entry name" value="P-loop_NTPase"/>
</dbReference>
<dbReference type="SMART" id="SM00388">
    <property type="entry name" value="HisKA"/>
    <property type="match status" value="1"/>
</dbReference>
<dbReference type="PANTHER" id="PTHR43642:SF1">
    <property type="entry name" value="HYBRID SIGNAL TRANSDUCTION HISTIDINE KINASE G"/>
    <property type="match status" value="1"/>
</dbReference>
<keyword evidence="4" id="KW-0175">Coiled coil</keyword>
<feature type="coiled-coil region" evidence="4">
    <location>
        <begin position="1581"/>
        <end position="1608"/>
    </location>
</feature>
<evidence type="ECO:0000259" key="8">
    <source>
        <dbReference type="PROSITE" id="PS50113"/>
    </source>
</evidence>
<dbReference type="GO" id="GO:0009882">
    <property type="term" value="F:blue light photoreceptor activity"/>
    <property type="evidence" value="ECO:0007669"/>
    <property type="project" value="UniProtKB-ARBA"/>
</dbReference>
<dbReference type="STRING" id="1804984.AYM40_29570"/>
<organism evidence="9 10">
    <name type="scientific">Paraburkholderia phytofirmans OLGA172</name>
    <dbReference type="NCBI Taxonomy" id="1417228"/>
    <lineage>
        <taxon>Bacteria</taxon>
        <taxon>Pseudomonadati</taxon>
        <taxon>Pseudomonadota</taxon>
        <taxon>Betaproteobacteria</taxon>
        <taxon>Burkholderiales</taxon>
        <taxon>Burkholderiaceae</taxon>
        <taxon>Paraburkholderia</taxon>
    </lineage>
</organism>
<dbReference type="Pfam" id="PF13191">
    <property type="entry name" value="AAA_16"/>
    <property type="match status" value="1"/>
</dbReference>
<dbReference type="Gene3D" id="1.10.287.130">
    <property type="match status" value="1"/>
</dbReference>
<feature type="domain" description="PAC" evidence="8">
    <location>
        <begin position="1541"/>
        <end position="1590"/>
    </location>
</feature>
<dbReference type="InterPro" id="IPR036097">
    <property type="entry name" value="HisK_dim/P_sf"/>
</dbReference>